<dbReference type="Gene3D" id="2.60.40.10">
    <property type="entry name" value="Immunoglobulins"/>
    <property type="match status" value="1"/>
</dbReference>
<protein>
    <recommendedName>
        <fullName evidence="4">Two component regulator three Y domain-containing protein</fullName>
    </recommendedName>
</protein>
<keyword evidence="3" id="KW-0472">Membrane</keyword>
<accession>A0AAP2DKH1</accession>
<dbReference type="InterPro" id="IPR016032">
    <property type="entry name" value="Sig_transdc_resp-reg_C-effctor"/>
</dbReference>
<feature type="transmembrane region" description="Helical" evidence="3">
    <location>
        <begin position="796"/>
        <end position="816"/>
    </location>
</feature>
<reference evidence="5 6" key="1">
    <citation type="submission" date="2021-05" db="EMBL/GenBank/DDBJ databases">
        <title>A Polyphasic approach of four new species of the genus Ohtaekwangia: Ohtaekwangia histidinii sp. nov., Ohtaekwangia cretensis sp. nov., Ohtaekwangia indiensis sp. nov., Ohtaekwangia reichenbachii sp. nov. from diverse environment.</title>
        <authorList>
            <person name="Octaviana S."/>
        </authorList>
    </citation>
    <scope>NUCLEOTIDE SEQUENCE [LARGE SCALE GENOMIC DNA]</scope>
    <source>
        <strain evidence="5 6">PWU4</strain>
    </source>
</reference>
<dbReference type="RefSeq" id="WP_254163929.1">
    <property type="nucleotide sequence ID" value="NZ_JAHESF010000012.1"/>
</dbReference>
<dbReference type="GO" id="GO:0000155">
    <property type="term" value="F:phosphorelay sensor kinase activity"/>
    <property type="evidence" value="ECO:0007669"/>
    <property type="project" value="TreeGrafter"/>
</dbReference>
<name>A0AAP2DKH1_9BACT</name>
<dbReference type="PANTHER" id="PTHR43547:SF2">
    <property type="entry name" value="HYBRID SIGNAL TRANSDUCTION HISTIDINE KINASE C"/>
    <property type="match status" value="1"/>
</dbReference>
<evidence type="ECO:0000259" key="4">
    <source>
        <dbReference type="Pfam" id="PF07495"/>
    </source>
</evidence>
<gene>
    <name evidence="5" type="ORF">KK083_14290</name>
</gene>
<dbReference type="SUPFAM" id="SSF46894">
    <property type="entry name" value="C-terminal effector domain of the bipartite response regulators"/>
    <property type="match status" value="1"/>
</dbReference>
<dbReference type="InterPro" id="IPR011123">
    <property type="entry name" value="Y_Y_Y"/>
</dbReference>
<feature type="coiled-coil region" evidence="2">
    <location>
        <begin position="825"/>
        <end position="880"/>
    </location>
</feature>
<dbReference type="InterPro" id="IPR011110">
    <property type="entry name" value="Reg_prop"/>
</dbReference>
<dbReference type="PANTHER" id="PTHR43547">
    <property type="entry name" value="TWO-COMPONENT HISTIDINE KINASE"/>
    <property type="match status" value="1"/>
</dbReference>
<keyword evidence="2" id="KW-0175">Coiled coil</keyword>
<organism evidence="5 6">
    <name type="scientific">Chryseosolibacter histidini</name>
    <dbReference type="NCBI Taxonomy" id="2782349"/>
    <lineage>
        <taxon>Bacteria</taxon>
        <taxon>Pseudomonadati</taxon>
        <taxon>Bacteroidota</taxon>
        <taxon>Cytophagia</taxon>
        <taxon>Cytophagales</taxon>
        <taxon>Chryseotaleaceae</taxon>
        <taxon>Chryseosolibacter</taxon>
    </lineage>
</organism>
<dbReference type="AlphaFoldDB" id="A0AAP2DKH1"/>
<proteinExistence type="predicted"/>
<dbReference type="Pfam" id="PF07494">
    <property type="entry name" value="Reg_prop"/>
    <property type="match status" value="7"/>
</dbReference>
<evidence type="ECO:0000256" key="3">
    <source>
        <dbReference type="SAM" id="Phobius"/>
    </source>
</evidence>
<comment type="caution">
    <text evidence="5">The sequence shown here is derived from an EMBL/GenBank/DDBJ whole genome shotgun (WGS) entry which is preliminary data.</text>
</comment>
<dbReference type="Proteomes" id="UP001319200">
    <property type="component" value="Unassembled WGS sequence"/>
</dbReference>
<keyword evidence="3" id="KW-1133">Transmembrane helix</keyword>
<dbReference type="FunFam" id="2.60.40.10:FF:000791">
    <property type="entry name" value="Two-component system sensor histidine kinase/response regulator"/>
    <property type="match status" value="1"/>
</dbReference>
<sequence>MAVGRSVDSILFKVLFIFCLLSIRAFCCEFLSAQSPPEKVKFTRIEVSAGLSNSNVTCILQDSKGFLWVGTDDGLNKYDGYGFQTYRSSETDTVGLLKNTINAIFEDSRGVLWVSTRGSGLYTYDRRLDRFIRNERFSYGCETISITEDHRGHVWIGGTRYSHAYAASFDPITGQWKEFQIFPTNESICSMIQAGEHEFWIGVRRTGFFKWNSENNALVKYEPRKNDPHSIAGSNIIRIVKDERENLWIATREGLSKFDIKAGTFTNFTARPGRRNSMVVNVVRDICVDGDYLWLATENGGLSRLNTTNDQITNFLYDKMDPFSLSDNSVWCVYKDHQGRIWAGTFSKGLCVIDDLQEKFSELDVSLENDVVNAIWQDSRNRIWIGTEGGIAVWQDGDVRYYKHEPDRKGSLSSNPVLTIFEDSQHRMWFGTWEGGVNRYDEVNDRFISYQPKDNDPQSLSDLNVYAIAEYDKTGQMLVSSYKGLNVLTDERNGKFERHFDLRHESNNYLRTLFEDSNGNLWMGSISELNLYDIKTRKRKRFFYDNDSTRFDAIVNIIHEDRHGRLWVGTNNGLHMMVKEQYTASYTVRDGLPSNIVNGIVEDDQGNLWLSTTQGISRFNPATKAVRNYNVSDGLNSNEFKPGACFKSKEGFFFFGGKGVNVFNPASITLNPFVPPVYFTDFRIFNQSVKVGEHDSLLQAHISETSEVTLPEHFNFFSIEFAALNFSSSNKNQYAYKLEGFDKDWINIGNKRSSTFTNLDAGTYVFRVKASNNDGLWNEQGASLTIHILPPWWKTLWFRIAAALALGALALTFYKLRVRQIYRLNRKLEMLVDERTRALQMANEELMSREEEITSQNGELVRQREELAAQNDALVESKKQQLDLYTQNIMEKSTVISVITKELELLKNGSSAEQERIVKFNKVLHSNILTDEDWDRFKNTFSEVYPNFFAGLRYQFPEITNAELRLSALIKLKLTLKEAAGTLGISVESVKKSRYRLKKKLTLAEEDSLEDFIGKLK</sequence>
<dbReference type="InterPro" id="IPR015943">
    <property type="entry name" value="WD40/YVTN_repeat-like_dom_sf"/>
</dbReference>
<dbReference type="InterPro" id="IPR013783">
    <property type="entry name" value="Ig-like_fold"/>
</dbReference>
<dbReference type="EMBL" id="JAHESF010000012">
    <property type="protein sequence ID" value="MBT1698058.1"/>
    <property type="molecule type" value="Genomic_DNA"/>
</dbReference>
<keyword evidence="3" id="KW-0812">Transmembrane</keyword>
<dbReference type="Pfam" id="PF07495">
    <property type="entry name" value="Y_Y_Y"/>
    <property type="match status" value="1"/>
</dbReference>
<evidence type="ECO:0000256" key="1">
    <source>
        <dbReference type="ARBA" id="ARBA00022553"/>
    </source>
</evidence>
<dbReference type="GO" id="GO:0006355">
    <property type="term" value="P:regulation of DNA-templated transcription"/>
    <property type="evidence" value="ECO:0007669"/>
    <property type="project" value="InterPro"/>
</dbReference>
<dbReference type="GO" id="GO:0003677">
    <property type="term" value="F:DNA binding"/>
    <property type="evidence" value="ECO:0007669"/>
    <property type="project" value="InterPro"/>
</dbReference>
<evidence type="ECO:0000313" key="5">
    <source>
        <dbReference type="EMBL" id="MBT1698058.1"/>
    </source>
</evidence>
<dbReference type="SUPFAM" id="SSF63829">
    <property type="entry name" value="Calcium-dependent phosphotriesterase"/>
    <property type="match status" value="2"/>
</dbReference>
<dbReference type="Gene3D" id="2.130.10.10">
    <property type="entry name" value="YVTN repeat-like/Quinoprotein amine dehydrogenase"/>
    <property type="match status" value="4"/>
</dbReference>
<keyword evidence="6" id="KW-1185">Reference proteome</keyword>
<evidence type="ECO:0000313" key="6">
    <source>
        <dbReference type="Proteomes" id="UP001319200"/>
    </source>
</evidence>
<feature type="domain" description="Two component regulator three Y" evidence="4">
    <location>
        <begin position="725"/>
        <end position="789"/>
    </location>
</feature>
<keyword evidence="1" id="KW-0597">Phosphoprotein</keyword>
<evidence type="ECO:0000256" key="2">
    <source>
        <dbReference type="SAM" id="Coils"/>
    </source>
</evidence>